<protein>
    <submittedName>
        <fullName evidence="4">Alveolar macrophage chemotactic factor 2-like</fullName>
    </submittedName>
</protein>
<reference evidence="4" key="1">
    <citation type="submission" date="2025-08" db="UniProtKB">
        <authorList>
            <consortium name="Ensembl"/>
        </authorList>
    </citation>
    <scope>IDENTIFICATION</scope>
</reference>
<dbReference type="GO" id="GO:0008009">
    <property type="term" value="F:chemokine activity"/>
    <property type="evidence" value="ECO:0007669"/>
    <property type="project" value="InterPro"/>
</dbReference>
<dbReference type="Proteomes" id="UP000694546">
    <property type="component" value="Chromosome 3"/>
</dbReference>
<dbReference type="OrthoDB" id="8460355at2759"/>
<name>A0A8C5CKD7_GADMO</name>
<sequence length="124" mass="13857">MAFSLKHLILLLVAAVAVCIKLNDAQYIPSARCLCHNTVRRTSEIITDFQIIQRGPSCDTTQVIVTIENSNNSTVELCLNTEGLLAKAFIKCWNRIKKDDSQKVTCLNKSNMRRAPARVTDIHA</sequence>
<proteinExistence type="predicted"/>
<dbReference type="Ensembl" id="ENSGMOT00000062900.1">
    <property type="protein sequence ID" value="ENSGMOP00000062223.1"/>
    <property type="gene ID" value="ENSGMOG00000033558.1"/>
</dbReference>
<organism evidence="4 5">
    <name type="scientific">Gadus morhua</name>
    <name type="common">Atlantic cod</name>
    <dbReference type="NCBI Taxonomy" id="8049"/>
    <lineage>
        <taxon>Eukaryota</taxon>
        <taxon>Metazoa</taxon>
        <taxon>Chordata</taxon>
        <taxon>Craniata</taxon>
        <taxon>Vertebrata</taxon>
        <taxon>Euteleostomi</taxon>
        <taxon>Actinopterygii</taxon>
        <taxon>Neopterygii</taxon>
        <taxon>Teleostei</taxon>
        <taxon>Neoteleostei</taxon>
        <taxon>Acanthomorphata</taxon>
        <taxon>Zeiogadaria</taxon>
        <taxon>Gadariae</taxon>
        <taxon>Gadiformes</taxon>
        <taxon>Gadoidei</taxon>
        <taxon>Gadidae</taxon>
        <taxon>Gadus</taxon>
    </lineage>
</organism>
<keyword evidence="2" id="KW-0732">Signal</keyword>
<dbReference type="AlphaFoldDB" id="A0A8C5CKD7"/>
<gene>
    <name evidence="4" type="primary">LOC115540894</name>
</gene>
<feature type="signal peptide" evidence="2">
    <location>
        <begin position="1"/>
        <end position="25"/>
    </location>
</feature>
<dbReference type="SUPFAM" id="SSF54117">
    <property type="entry name" value="Interleukin 8-like chemokines"/>
    <property type="match status" value="1"/>
</dbReference>
<evidence type="ECO:0000313" key="4">
    <source>
        <dbReference type="Ensembl" id="ENSGMOP00000062223.1"/>
    </source>
</evidence>
<dbReference type="GO" id="GO:0006955">
    <property type="term" value="P:immune response"/>
    <property type="evidence" value="ECO:0007669"/>
    <property type="project" value="InterPro"/>
</dbReference>
<keyword evidence="1" id="KW-0202">Cytokine</keyword>
<feature type="chain" id="PRO_5045706088" evidence="2">
    <location>
        <begin position="26"/>
        <end position="124"/>
    </location>
</feature>
<feature type="domain" description="Chemokine interleukin-8-like" evidence="3">
    <location>
        <begin position="32"/>
        <end position="92"/>
    </location>
</feature>
<dbReference type="InterPro" id="IPR001811">
    <property type="entry name" value="Chemokine_IL8-like_dom"/>
</dbReference>
<dbReference type="GeneTree" id="ENSGT00990000206076"/>
<dbReference type="OMA" id="CWESINK"/>
<keyword evidence="5" id="KW-1185">Reference proteome</keyword>
<evidence type="ECO:0000259" key="3">
    <source>
        <dbReference type="Pfam" id="PF00048"/>
    </source>
</evidence>
<dbReference type="GeneID" id="115540894"/>
<dbReference type="GO" id="GO:0005615">
    <property type="term" value="C:extracellular space"/>
    <property type="evidence" value="ECO:0007669"/>
    <property type="project" value="UniProtKB-KW"/>
</dbReference>
<dbReference type="InterPro" id="IPR036048">
    <property type="entry name" value="Interleukin_8-like_sf"/>
</dbReference>
<dbReference type="Pfam" id="PF00048">
    <property type="entry name" value="IL8"/>
    <property type="match status" value="1"/>
</dbReference>
<evidence type="ECO:0000313" key="5">
    <source>
        <dbReference type="Proteomes" id="UP000694546"/>
    </source>
</evidence>
<dbReference type="RefSeq" id="XP_030208374.1">
    <property type="nucleotide sequence ID" value="XM_030352514.1"/>
</dbReference>
<dbReference type="Gene3D" id="2.40.50.40">
    <property type="match status" value="1"/>
</dbReference>
<evidence type="ECO:0000256" key="1">
    <source>
        <dbReference type="ARBA" id="ARBA00022514"/>
    </source>
</evidence>
<accession>A0A8C5CKD7</accession>
<reference evidence="4" key="2">
    <citation type="submission" date="2025-09" db="UniProtKB">
        <authorList>
            <consortium name="Ensembl"/>
        </authorList>
    </citation>
    <scope>IDENTIFICATION</scope>
</reference>
<evidence type="ECO:0000256" key="2">
    <source>
        <dbReference type="SAM" id="SignalP"/>
    </source>
</evidence>